<evidence type="ECO:0000313" key="2">
    <source>
        <dbReference type="EMBL" id="MBT1704932.1"/>
    </source>
</evidence>
<reference evidence="2 3" key="1">
    <citation type="submission" date="2021-05" db="EMBL/GenBank/DDBJ databases">
        <title>A Polyphasic approach of four new species of the genus Ohtaekwangia: Ohtaekwangia histidinii sp. nov., Ohtaekwangia cretensis sp. nov., Ohtaekwangia indiensis sp. nov., Ohtaekwangia reichenbachii sp. nov. from diverse environment.</title>
        <authorList>
            <person name="Octaviana S."/>
        </authorList>
    </citation>
    <scope>NUCLEOTIDE SEQUENCE [LARGE SCALE GENOMIC DNA]</scope>
    <source>
        <strain evidence="2 3">PWU20</strain>
    </source>
</reference>
<feature type="domain" description="Cyclic nucleotide-binding" evidence="1">
    <location>
        <begin position="19"/>
        <end position="119"/>
    </location>
</feature>
<gene>
    <name evidence="2" type="ORF">KK060_16685</name>
</gene>
<comment type="caution">
    <text evidence="2">The sequence shown here is derived from an EMBL/GenBank/DDBJ whole genome shotgun (WGS) entry which is preliminary data.</text>
</comment>
<dbReference type="InterPro" id="IPR014710">
    <property type="entry name" value="RmlC-like_jellyroll"/>
</dbReference>
<dbReference type="InterPro" id="IPR000595">
    <property type="entry name" value="cNMP-bd_dom"/>
</dbReference>
<evidence type="ECO:0000259" key="1">
    <source>
        <dbReference type="PROSITE" id="PS50042"/>
    </source>
</evidence>
<dbReference type="EMBL" id="JAHESD010000042">
    <property type="protein sequence ID" value="MBT1704932.1"/>
    <property type="molecule type" value="Genomic_DNA"/>
</dbReference>
<proteinExistence type="predicted"/>
<dbReference type="InterPro" id="IPR018490">
    <property type="entry name" value="cNMP-bd_dom_sf"/>
</dbReference>
<protein>
    <submittedName>
        <fullName evidence="2">Crp/Fnr family transcriptional regulator</fullName>
    </submittedName>
</protein>
<name>A0ABS5VVU3_9BACT</name>
<dbReference type="Proteomes" id="UP000772618">
    <property type="component" value="Unassembled WGS sequence"/>
</dbReference>
<organism evidence="2 3">
    <name type="scientific">Chryseosolibacter indicus</name>
    <dbReference type="NCBI Taxonomy" id="2782351"/>
    <lineage>
        <taxon>Bacteria</taxon>
        <taxon>Pseudomonadati</taxon>
        <taxon>Bacteroidota</taxon>
        <taxon>Cytophagia</taxon>
        <taxon>Cytophagales</taxon>
        <taxon>Chryseotaleaceae</taxon>
        <taxon>Chryseosolibacter</taxon>
    </lineage>
</organism>
<dbReference type="RefSeq" id="WP_254154892.1">
    <property type="nucleotide sequence ID" value="NZ_JAHESD010000042.1"/>
</dbReference>
<accession>A0ABS5VVU3</accession>
<dbReference type="Gene3D" id="2.60.120.10">
    <property type="entry name" value="Jelly Rolls"/>
    <property type="match status" value="1"/>
</dbReference>
<keyword evidence="3" id="KW-1185">Reference proteome</keyword>
<dbReference type="CDD" id="cd00038">
    <property type="entry name" value="CAP_ED"/>
    <property type="match status" value="1"/>
</dbReference>
<evidence type="ECO:0000313" key="3">
    <source>
        <dbReference type="Proteomes" id="UP000772618"/>
    </source>
</evidence>
<dbReference type="SUPFAM" id="SSF51206">
    <property type="entry name" value="cAMP-binding domain-like"/>
    <property type="match status" value="1"/>
</dbReference>
<dbReference type="Pfam" id="PF00027">
    <property type="entry name" value="cNMP_binding"/>
    <property type="match status" value="1"/>
</dbReference>
<dbReference type="PROSITE" id="PS50042">
    <property type="entry name" value="CNMP_BINDING_3"/>
    <property type="match status" value="1"/>
</dbReference>
<sequence>MSNTEVVDVFLHYLSSKISLSDAELDQIRTVSIVKKLRKKQYLLQEGDVWRYHAFVADGFLRTFSVDEKSNEHIMNFSPENYWTGDRASLSSGNPSRFYIEALEDSAVVLITDQNFQGLCKRIPQLNELVNAILHRSFIVSQDRIHSSIALSAEEKYHHFLEKYPGISNRVPQHMIASFIGVTPETLTRIRRNSTKK</sequence>